<evidence type="ECO:0000313" key="1">
    <source>
        <dbReference type="EMBL" id="CAH0724713.1"/>
    </source>
</evidence>
<accession>A0A8J9UR48</accession>
<evidence type="ECO:0000313" key="2">
    <source>
        <dbReference type="Proteomes" id="UP000838878"/>
    </source>
</evidence>
<keyword evidence="2" id="KW-1185">Reference proteome</keyword>
<reference evidence="1" key="1">
    <citation type="submission" date="2021-12" db="EMBL/GenBank/DDBJ databases">
        <authorList>
            <person name="Martin H S."/>
        </authorList>
    </citation>
    <scope>NUCLEOTIDE SEQUENCE</scope>
</reference>
<protein>
    <submittedName>
        <fullName evidence="1">Uncharacterized protein</fullName>
    </submittedName>
</protein>
<dbReference type="AlphaFoldDB" id="A0A8J9UR48"/>
<dbReference type="EMBL" id="OV170224">
    <property type="protein sequence ID" value="CAH0724713.1"/>
    <property type="molecule type" value="Genomic_DNA"/>
</dbReference>
<proteinExistence type="predicted"/>
<feature type="non-terminal residue" evidence="1">
    <location>
        <position position="93"/>
    </location>
</feature>
<organism evidence="1 2">
    <name type="scientific">Brenthis ino</name>
    <name type="common">lesser marbled fritillary</name>
    <dbReference type="NCBI Taxonomy" id="405034"/>
    <lineage>
        <taxon>Eukaryota</taxon>
        <taxon>Metazoa</taxon>
        <taxon>Ecdysozoa</taxon>
        <taxon>Arthropoda</taxon>
        <taxon>Hexapoda</taxon>
        <taxon>Insecta</taxon>
        <taxon>Pterygota</taxon>
        <taxon>Neoptera</taxon>
        <taxon>Endopterygota</taxon>
        <taxon>Lepidoptera</taxon>
        <taxon>Glossata</taxon>
        <taxon>Ditrysia</taxon>
        <taxon>Papilionoidea</taxon>
        <taxon>Nymphalidae</taxon>
        <taxon>Heliconiinae</taxon>
        <taxon>Argynnini</taxon>
        <taxon>Brenthis</taxon>
    </lineage>
</organism>
<dbReference type="Proteomes" id="UP000838878">
    <property type="component" value="Chromosome 4"/>
</dbReference>
<name>A0A8J9UR48_9NEOP</name>
<sequence length="93" mass="10531">MTGQIWNCESLVRSFIDSLLVVRTLLILVNEAFAVSIRTRLSVSLSQELITQDPRPCSEYAIRIVSSAYIKLLIRRPSEETKCIPDAIVFDCD</sequence>
<gene>
    <name evidence="1" type="ORF">BINO364_LOCUS10392</name>
</gene>